<comment type="caution">
    <text evidence="2">The sequence shown here is derived from an EMBL/GenBank/DDBJ whole genome shotgun (WGS) entry which is preliminary data.</text>
</comment>
<dbReference type="InterPro" id="IPR036638">
    <property type="entry name" value="HLH_DNA-bd_sf"/>
</dbReference>
<sequence length="50" mass="5871">MIGKIEALRLELNKLSLIKQLADRELIETSQQLDEVLKQYNMLLKQKSEN</sequence>
<dbReference type="GO" id="GO:0046983">
    <property type="term" value="F:protein dimerization activity"/>
    <property type="evidence" value="ECO:0007669"/>
    <property type="project" value="InterPro"/>
</dbReference>
<evidence type="ECO:0000256" key="1">
    <source>
        <dbReference type="SAM" id="Coils"/>
    </source>
</evidence>
<reference evidence="2 3" key="1">
    <citation type="submission" date="2016-03" db="EMBL/GenBank/DDBJ databases">
        <title>Draft genome sequence of Paenibacillus glacialis DSM 22343.</title>
        <authorList>
            <person name="Shin S.-K."/>
            <person name="Yi H."/>
        </authorList>
    </citation>
    <scope>NUCLEOTIDE SEQUENCE [LARGE SCALE GENOMIC DNA]</scope>
    <source>
        <strain evidence="2 3">DSM 22343</strain>
    </source>
</reference>
<dbReference type="InterPro" id="IPR018540">
    <property type="entry name" value="Spo0E-like"/>
</dbReference>
<protein>
    <submittedName>
        <fullName evidence="2">Sporulation protein</fullName>
    </submittedName>
</protein>
<evidence type="ECO:0000313" key="2">
    <source>
        <dbReference type="EMBL" id="OAB44581.1"/>
    </source>
</evidence>
<accession>A0A168MEH1</accession>
<evidence type="ECO:0000313" key="3">
    <source>
        <dbReference type="Proteomes" id="UP000076967"/>
    </source>
</evidence>
<feature type="coiled-coil region" evidence="1">
    <location>
        <begin position="5"/>
        <end position="39"/>
    </location>
</feature>
<keyword evidence="1" id="KW-0175">Coiled coil</keyword>
<proteinExistence type="predicted"/>
<name>A0A168MEH1_9BACL</name>
<organism evidence="2 3">
    <name type="scientific">Paenibacillus glacialis</name>
    <dbReference type="NCBI Taxonomy" id="494026"/>
    <lineage>
        <taxon>Bacteria</taxon>
        <taxon>Bacillati</taxon>
        <taxon>Bacillota</taxon>
        <taxon>Bacilli</taxon>
        <taxon>Bacillales</taxon>
        <taxon>Paenibacillaceae</taxon>
        <taxon>Paenibacillus</taxon>
    </lineage>
</organism>
<dbReference type="EMBL" id="LVJH01000007">
    <property type="protein sequence ID" value="OAB44581.1"/>
    <property type="molecule type" value="Genomic_DNA"/>
</dbReference>
<dbReference type="InterPro" id="IPR037208">
    <property type="entry name" value="Spo0E-like_sf"/>
</dbReference>
<dbReference type="Gene3D" id="4.10.280.10">
    <property type="entry name" value="Helix-loop-helix DNA-binding domain"/>
    <property type="match status" value="1"/>
</dbReference>
<dbReference type="GO" id="GO:0043937">
    <property type="term" value="P:regulation of sporulation"/>
    <property type="evidence" value="ECO:0007669"/>
    <property type="project" value="InterPro"/>
</dbReference>
<dbReference type="Pfam" id="PF09388">
    <property type="entry name" value="SpoOE-like"/>
    <property type="match status" value="1"/>
</dbReference>
<gene>
    <name evidence="2" type="ORF">PGLA_05960</name>
</gene>
<dbReference type="Proteomes" id="UP000076967">
    <property type="component" value="Unassembled WGS sequence"/>
</dbReference>
<dbReference type="AlphaFoldDB" id="A0A168MEH1"/>
<dbReference type="SUPFAM" id="SSF140500">
    <property type="entry name" value="BAS1536-like"/>
    <property type="match status" value="1"/>
</dbReference>
<keyword evidence="3" id="KW-1185">Reference proteome</keyword>